<dbReference type="FunFam" id="3.30.420.10:FF:000045">
    <property type="entry name" value="3'-5' exonuclease DinG"/>
    <property type="match status" value="1"/>
</dbReference>
<dbReference type="CDD" id="cd06127">
    <property type="entry name" value="DEDDh"/>
    <property type="match status" value="1"/>
</dbReference>
<gene>
    <name evidence="7" type="primary">polC</name>
    <name evidence="7" type="ORF">Bdt_3705</name>
</gene>
<dbReference type="STRING" id="1069642.Bdt_3705"/>
<evidence type="ECO:0000256" key="3">
    <source>
        <dbReference type="ARBA" id="ARBA00022839"/>
    </source>
</evidence>
<dbReference type="PANTHER" id="PTHR30231">
    <property type="entry name" value="DNA POLYMERASE III SUBUNIT EPSILON"/>
    <property type="match status" value="1"/>
</dbReference>
<dbReference type="Gene3D" id="3.30.420.10">
    <property type="entry name" value="Ribonuclease H-like superfamily/Ribonuclease H"/>
    <property type="match status" value="1"/>
</dbReference>
<dbReference type="RefSeq" id="WP_015092777.1">
    <property type="nucleotide sequence ID" value="NC_019567.1"/>
</dbReference>
<dbReference type="AlphaFoldDB" id="K7Z057"/>
<dbReference type="Pfam" id="PF00929">
    <property type="entry name" value="RNase_T"/>
    <property type="match status" value="1"/>
</dbReference>
<dbReference type="GO" id="GO:0006260">
    <property type="term" value="P:DNA replication"/>
    <property type="evidence" value="ECO:0007669"/>
    <property type="project" value="InterPro"/>
</dbReference>
<dbReference type="InterPro" id="IPR013520">
    <property type="entry name" value="Ribonucl_H"/>
</dbReference>
<evidence type="ECO:0000256" key="5">
    <source>
        <dbReference type="ARBA" id="ARBA00026073"/>
    </source>
</evidence>
<dbReference type="NCBIfam" id="TIGR00573">
    <property type="entry name" value="dnaq"/>
    <property type="match status" value="1"/>
</dbReference>
<evidence type="ECO:0000256" key="2">
    <source>
        <dbReference type="ARBA" id="ARBA00022801"/>
    </source>
</evidence>
<keyword evidence="2" id="KW-0378">Hydrolase</keyword>
<dbReference type="PANTHER" id="PTHR30231:SF4">
    <property type="entry name" value="PROTEIN NEN2"/>
    <property type="match status" value="1"/>
</dbReference>
<name>K7Z057_BDEBC</name>
<dbReference type="GO" id="GO:0008408">
    <property type="term" value="F:3'-5' exonuclease activity"/>
    <property type="evidence" value="ECO:0007669"/>
    <property type="project" value="TreeGrafter"/>
</dbReference>
<evidence type="ECO:0000256" key="4">
    <source>
        <dbReference type="ARBA" id="ARBA00025483"/>
    </source>
</evidence>
<evidence type="ECO:0000313" key="7">
    <source>
        <dbReference type="EMBL" id="AFY03378.1"/>
    </source>
</evidence>
<comment type="subunit">
    <text evidence="5">DNA polymerase III contains a core (composed of alpha, epsilon and theta chains) that associates with a tau subunit. This core dimerizes to form the POLIII' complex. PolIII' associates with the gamma complex (composed of gamma, delta, delta', psi and chi chains) and with the beta chain to form the complete DNA polymerase III complex.</text>
</comment>
<evidence type="ECO:0000313" key="8">
    <source>
        <dbReference type="Proteomes" id="UP000010074"/>
    </source>
</evidence>
<dbReference type="InterPro" id="IPR036397">
    <property type="entry name" value="RNaseH_sf"/>
</dbReference>
<sequence>MRFIAFDLETTGTVPGVDQIVEIGAVRFIDGQPEAIFATLIDPLRPIPPGASAVNGISDDMVKGKPLIDSILPAFAEFCGEDVLVAHNAPFDSQFLIADIKKHETTAPKGVILDSLPIARKVFPGLPNYKLGTLVQHLKIPTSNFHRAEEDATYLGHMFSQMMKRISIGGQAPQVGNLIALTGKPELRFPQIVRQPKQMDFFGGL</sequence>
<evidence type="ECO:0000259" key="6">
    <source>
        <dbReference type="SMART" id="SM00479"/>
    </source>
</evidence>
<dbReference type="PATRIC" id="fig|1069642.3.peg.3663"/>
<dbReference type="KEGG" id="bbat:Bdt_3705"/>
<feature type="domain" description="Exonuclease" evidence="6">
    <location>
        <begin position="2"/>
        <end position="168"/>
    </location>
</feature>
<dbReference type="GO" id="GO:0003887">
    <property type="term" value="F:DNA-directed DNA polymerase activity"/>
    <property type="evidence" value="ECO:0007669"/>
    <property type="project" value="InterPro"/>
</dbReference>
<dbReference type="Proteomes" id="UP000010074">
    <property type="component" value="Chromosome"/>
</dbReference>
<proteinExistence type="predicted"/>
<keyword evidence="3" id="KW-0269">Exonuclease</keyword>
<dbReference type="SUPFAM" id="SSF53098">
    <property type="entry name" value="Ribonuclease H-like"/>
    <property type="match status" value="1"/>
</dbReference>
<dbReference type="HOGENOM" id="CLU_047806_7_1_7"/>
<protein>
    <submittedName>
        <fullName evidence="7">DNA polymerase III alpha subunit</fullName>
    </submittedName>
</protein>
<dbReference type="InterPro" id="IPR012337">
    <property type="entry name" value="RNaseH-like_sf"/>
</dbReference>
<dbReference type="InterPro" id="IPR006054">
    <property type="entry name" value="DnaQ"/>
</dbReference>
<dbReference type="GO" id="GO:0003677">
    <property type="term" value="F:DNA binding"/>
    <property type="evidence" value="ECO:0007669"/>
    <property type="project" value="InterPro"/>
</dbReference>
<keyword evidence="1" id="KW-0540">Nuclease</keyword>
<reference evidence="7 8" key="1">
    <citation type="journal article" date="2012" name="BMC Genomics">
        <title>Genome analysis of a simultaneously predatory and prey-independent, novel Bdellovibrio bacteriovorus from the River Tiber, supports in silico predictions of both ancient and recent lateral gene transfer from diverse bacteria.</title>
        <authorList>
            <person name="Hobley L."/>
            <person name="Lerner T.R."/>
            <person name="Williams L.E."/>
            <person name="Lambert C."/>
            <person name="Till R."/>
            <person name="Milner D.S."/>
            <person name="Basford S.M."/>
            <person name="Capeness M.J."/>
            <person name="Fenton A.K."/>
            <person name="Atterbury R.J."/>
            <person name="Harris M.A."/>
            <person name="Sockett R.E."/>
        </authorList>
    </citation>
    <scope>NUCLEOTIDE SEQUENCE [LARGE SCALE GENOMIC DNA]</scope>
    <source>
        <strain evidence="7 8">Tiberius</strain>
    </source>
</reference>
<accession>K7Z057</accession>
<organism evidence="7 8">
    <name type="scientific">Bdellovibrio bacteriovorus str. Tiberius</name>
    <dbReference type="NCBI Taxonomy" id="1069642"/>
    <lineage>
        <taxon>Bacteria</taxon>
        <taxon>Pseudomonadati</taxon>
        <taxon>Bdellovibrionota</taxon>
        <taxon>Bdellovibrionia</taxon>
        <taxon>Bdellovibrionales</taxon>
        <taxon>Pseudobdellovibrionaceae</taxon>
        <taxon>Bdellovibrio</taxon>
    </lineage>
</organism>
<dbReference type="EMBL" id="CP002930">
    <property type="protein sequence ID" value="AFY03378.1"/>
    <property type="molecule type" value="Genomic_DNA"/>
</dbReference>
<evidence type="ECO:0000256" key="1">
    <source>
        <dbReference type="ARBA" id="ARBA00022722"/>
    </source>
</evidence>
<dbReference type="SMART" id="SM00479">
    <property type="entry name" value="EXOIII"/>
    <property type="match status" value="1"/>
</dbReference>
<comment type="function">
    <text evidence="4">DNA polymerase III is a complex, multichain enzyme responsible for most of the replicative synthesis in bacteria. The epsilon subunit contain the editing function and is a proofreading 3'-5' exonuclease.</text>
</comment>